<gene>
    <name evidence="1" type="ORF">E6O75_ATG08598</name>
</gene>
<sequence>MLLLALGYGDINAGIALRAKVWLCNFPSIFQYLNIIKNASSTCPATLLALSAPLLASGGSFGGIEGGTSAFDAAPLHCESG</sequence>
<dbReference type="AlphaFoldDB" id="A0A4Z1NQT6"/>
<name>A0A4Z1NQT6_9PEZI</name>
<accession>A0A4Z1NQT6</accession>
<keyword evidence="2" id="KW-1185">Reference proteome</keyword>
<organism evidence="1 2">
    <name type="scientific">Venturia nashicola</name>
    <dbReference type="NCBI Taxonomy" id="86259"/>
    <lineage>
        <taxon>Eukaryota</taxon>
        <taxon>Fungi</taxon>
        <taxon>Dikarya</taxon>
        <taxon>Ascomycota</taxon>
        <taxon>Pezizomycotina</taxon>
        <taxon>Dothideomycetes</taxon>
        <taxon>Pleosporomycetidae</taxon>
        <taxon>Venturiales</taxon>
        <taxon>Venturiaceae</taxon>
        <taxon>Venturia</taxon>
    </lineage>
</organism>
<evidence type="ECO:0000313" key="1">
    <source>
        <dbReference type="EMBL" id="TID15345.1"/>
    </source>
</evidence>
<evidence type="ECO:0000313" key="2">
    <source>
        <dbReference type="Proteomes" id="UP000298493"/>
    </source>
</evidence>
<protein>
    <submittedName>
        <fullName evidence="1">Uncharacterized protein</fullName>
    </submittedName>
</protein>
<reference evidence="1 2" key="1">
    <citation type="submission" date="2019-04" db="EMBL/GenBank/DDBJ databases">
        <title>High contiguity whole genome sequence and gene annotation resource for two Venturia nashicola isolates.</title>
        <authorList>
            <person name="Prokchorchik M."/>
            <person name="Won K."/>
            <person name="Lee Y."/>
            <person name="Choi E.D."/>
            <person name="Segonzac C."/>
            <person name="Sohn K.H."/>
        </authorList>
    </citation>
    <scope>NUCLEOTIDE SEQUENCE [LARGE SCALE GENOMIC DNA]</scope>
    <source>
        <strain evidence="1 2">PRI2</strain>
    </source>
</reference>
<comment type="caution">
    <text evidence="1">The sequence shown here is derived from an EMBL/GenBank/DDBJ whole genome shotgun (WGS) entry which is preliminary data.</text>
</comment>
<proteinExistence type="predicted"/>
<dbReference type="EMBL" id="SNSC02000021">
    <property type="protein sequence ID" value="TID15345.1"/>
    <property type="molecule type" value="Genomic_DNA"/>
</dbReference>
<dbReference type="Proteomes" id="UP000298493">
    <property type="component" value="Unassembled WGS sequence"/>
</dbReference>